<comment type="similarity">
    <text evidence="2">Belongs to the CorA metal ion transporter (MIT) (TC 1.A.35) family.</text>
</comment>
<proteinExistence type="inferred from homology"/>
<dbReference type="GO" id="GO:0015087">
    <property type="term" value="F:cobalt ion transmembrane transporter activity"/>
    <property type="evidence" value="ECO:0007669"/>
    <property type="project" value="TreeGrafter"/>
</dbReference>
<evidence type="ECO:0000256" key="7">
    <source>
        <dbReference type="ARBA" id="ARBA00022989"/>
    </source>
</evidence>
<keyword evidence="8" id="KW-0406">Ion transport</keyword>
<evidence type="ECO:0000256" key="3">
    <source>
        <dbReference type="ARBA" id="ARBA00022448"/>
    </source>
</evidence>
<dbReference type="Pfam" id="PF01544">
    <property type="entry name" value="CorA"/>
    <property type="match status" value="1"/>
</dbReference>
<evidence type="ECO:0000313" key="15">
    <source>
        <dbReference type="Proteomes" id="UP000490800"/>
    </source>
</evidence>
<evidence type="ECO:0000256" key="6">
    <source>
        <dbReference type="ARBA" id="ARBA00022842"/>
    </source>
</evidence>
<keyword evidence="5 13" id="KW-0812">Transmembrane</keyword>
<evidence type="ECO:0000256" key="8">
    <source>
        <dbReference type="ARBA" id="ARBA00023065"/>
    </source>
</evidence>
<keyword evidence="7 13" id="KW-1133">Transmembrane helix</keyword>
<dbReference type="EMBL" id="RHLK01000021">
    <property type="protein sequence ID" value="MVP02333.1"/>
    <property type="molecule type" value="Genomic_DNA"/>
</dbReference>
<dbReference type="GO" id="GO:0050897">
    <property type="term" value="F:cobalt ion binding"/>
    <property type="evidence" value="ECO:0007669"/>
    <property type="project" value="TreeGrafter"/>
</dbReference>
<dbReference type="SUPFAM" id="SSF143865">
    <property type="entry name" value="CorA soluble domain-like"/>
    <property type="match status" value="1"/>
</dbReference>
<keyword evidence="9 13" id="KW-0472">Membrane</keyword>
<evidence type="ECO:0000256" key="11">
    <source>
        <dbReference type="ARBA" id="ARBA00045497"/>
    </source>
</evidence>
<organism evidence="14 15">
    <name type="scientific">Paenibacillus lutrae</name>
    <dbReference type="NCBI Taxonomy" id="2078573"/>
    <lineage>
        <taxon>Bacteria</taxon>
        <taxon>Bacillati</taxon>
        <taxon>Bacillota</taxon>
        <taxon>Bacilli</taxon>
        <taxon>Bacillales</taxon>
        <taxon>Paenibacillaceae</taxon>
        <taxon>Paenibacillus</taxon>
    </lineage>
</organism>
<evidence type="ECO:0000256" key="9">
    <source>
        <dbReference type="ARBA" id="ARBA00023136"/>
    </source>
</evidence>
<dbReference type="Proteomes" id="UP000490800">
    <property type="component" value="Unassembled WGS sequence"/>
</dbReference>
<evidence type="ECO:0000256" key="10">
    <source>
        <dbReference type="ARBA" id="ARBA00034269"/>
    </source>
</evidence>
<dbReference type="RefSeq" id="WP_166542144.1">
    <property type="nucleotide sequence ID" value="NZ_RHLK01000021.1"/>
</dbReference>
<evidence type="ECO:0000256" key="1">
    <source>
        <dbReference type="ARBA" id="ARBA00004651"/>
    </source>
</evidence>
<feature type="transmembrane region" description="Helical" evidence="13">
    <location>
        <begin position="245"/>
        <end position="264"/>
    </location>
</feature>
<protein>
    <submittedName>
        <fullName evidence="14">Magnesium transporter CorA</fullName>
    </submittedName>
</protein>
<comment type="caution">
    <text evidence="14">The sequence shown here is derived from an EMBL/GenBank/DDBJ whole genome shotgun (WGS) entry which is preliminary data.</text>
</comment>
<evidence type="ECO:0000256" key="12">
    <source>
        <dbReference type="SAM" id="Coils"/>
    </source>
</evidence>
<dbReference type="AlphaFoldDB" id="A0A7X3K1K2"/>
<dbReference type="InterPro" id="IPR002523">
    <property type="entry name" value="MgTranspt_CorA/ZnTranspt_ZntB"/>
</dbReference>
<evidence type="ECO:0000256" key="2">
    <source>
        <dbReference type="ARBA" id="ARBA00009765"/>
    </source>
</evidence>
<dbReference type="CDD" id="cd12821">
    <property type="entry name" value="EcCorA_ZntB-like"/>
    <property type="match status" value="1"/>
</dbReference>
<keyword evidence="4" id="KW-1003">Cell membrane</keyword>
<feature type="transmembrane region" description="Helical" evidence="13">
    <location>
        <begin position="276"/>
        <end position="298"/>
    </location>
</feature>
<dbReference type="GO" id="GO:0000287">
    <property type="term" value="F:magnesium ion binding"/>
    <property type="evidence" value="ECO:0007669"/>
    <property type="project" value="TreeGrafter"/>
</dbReference>
<evidence type="ECO:0000256" key="4">
    <source>
        <dbReference type="ARBA" id="ARBA00022475"/>
    </source>
</evidence>
<keyword evidence="12" id="KW-0175">Coiled coil</keyword>
<evidence type="ECO:0000256" key="5">
    <source>
        <dbReference type="ARBA" id="ARBA00022692"/>
    </source>
</evidence>
<dbReference type="InterPro" id="IPR045861">
    <property type="entry name" value="CorA_cytoplasmic_dom"/>
</dbReference>
<comment type="catalytic activity">
    <reaction evidence="10">
        <text>Mg(2+)(in) = Mg(2+)(out)</text>
        <dbReference type="Rhea" id="RHEA:29827"/>
        <dbReference type="ChEBI" id="CHEBI:18420"/>
    </reaction>
</comment>
<dbReference type="GO" id="GO:0005886">
    <property type="term" value="C:plasma membrane"/>
    <property type="evidence" value="ECO:0007669"/>
    <property type="project" value="UniProtKB-SubCell"/>
</dbReference>
<dbReference type="PANTHER" id="PTHR46494:SF2">
    <property type="entry name" value="MAGNESIUM TRANSPORT PROTEIN CORA"/>
    <property type="match status" value="1"/>
</dbReference>
<feature type="coiled-coil region" evidence="12">
    <location>
        <begin position="131"/>
        <end position="158"/>
    </location>
</feature>
<keyword evidence="3" id="KW-0813">Transport</keyword>
<dbReference type="InterPro" id="IPR045863">
    <property type="entry name" value="CorA_TM1_TM2"/>
</dbReference>
<gene>
    <name evidence="14" type="ORF">EDM21_22885</name>
</gene>
<evidence type="ECO:0000313" key="14">
    <source>
        <dbReference type="EMBL" id="MVP02333.1"/>
    </source>
</evidence>
<dbReference type="PANTHER" id="PTHR46494">
    <property type="entry name" value="CORA FAMILY METAL ION TRANSPORTER (EUROFUNG)"/>
    <property type="match status" value="1"/>
</dbReference>
<keyword evidence="15" id="KW-1185">Reference proteome</keyword>
<dbReference type="GO" id="GO:0015095">
    <property type="term" value="F:magnesium ion transmembrane transporter activity"/>
    <property type="evidence" value="ECO:0007669"/>
    <property type="project" value="TreeGrafter"/>
</dbReference>
<dbReference type="FunFam" id="1.20.58.340:FF:000004">
    <property type="entry name" value="Magnesium transport protein CorA"/>
    <property type="match status" value="1"/>
</dbReference>
<keyword evidence="6" id="KW-0460">Magnesium</keyword>
<reference evidence="14 15" key="1">
    <citation type="journal article" date="2019" name="Microorganisms">
        <title>Paenibacillus lutrae sp. nov., A Chitinolytic Species Isolated from A River Otter in Castril Natural Park, Granada, Spain.</title>
        <authorList>
            <person name="Rodriguez M."/>
            <person name="Reina J.C."/>
            <person name="Bejar V."/>
            <person name="Llamas I."/>
        </authorList>
    </citation>
    <scope>NUCLEOTIDE SEQUENCE [LARGE SCALE GENOMIC DNA]</scope>
    <source>
        <strain evidence="14 15">N10</strain>
    </source>
</reference>
<dbReference type="SUPFAM" id="SSF144083">
    <property type="entry name" value="Magnesium transport protein CorA, transmembrane region"/>
    <property type="match status" value="1"/>
</dbReference>
<evidence type="ECO:0000256" key="13">
    <source>
        <dbReference type="SAM" id="Phobius"/>
    </source>
</evidence>
<sequence>MAEQKDKDLQSDKQWIWHNLQDKEGDLRAALDKLPDEVKSSVKEAAQEPFEARIYRHEQSELLEGAFYYDFDAKCREGTPLFHFLVNVDHLVTINFDLSLLEPFKAETIEEQVLSANNALEGLFVLLGYIAERLLHELTDYEKRMHEVGEEMRNKNNAKLLDRILDRRYELLDISKWFRPLKDTIMTTKELFVEDMEEGIEHRRTSIKIERITTRLDLYKEEVEALLALDTSIANYRGNEITKTLTVFTTVFAPPTLLAGIWGMNFEKMPELEWETGYFIALGLIAILPVIVLGWLYYKGWTGDIIKGKRRDSNLK</sequence>
<comment type="function">
    <text evidence="11">Mediates influx of magnesium ions. Alternates between open and closed states. Activated by low cytoplasmic Mg(2+) levels. Inactive when cytoplasmic Mg(2+) levels are high.</text>
</comment>
<comment type="subcellular location">
    <subcellularLocation>
        <location evidence="1">Cell membrane</location>
        <topology evidence="1">Multi-pass membrane protein</topology>
    </subcellularLocation>
</comment>
<name>A0A7X3K1K2_9BACL</name>
<accession>A0A7X3K1K2</accession>
<dbReference type="Gene3D" id="1.20.58.340">
    <property type="entry name" value="Magnesium transport protein CorA, transmembrane region"/>
    <property type="match status" value="2"/>
</dbReference>